<organism evidence="6 7">
    <name type="scientific">Blautia hydrogenotrophica (strain DSM 10507 / JCM 14656 / S5a33)</name>
    <name type="common">Ruminococcus hydrogenotrophicus</name>
    <dbReference type="NCBI Taxonomy" id="476272"/>
    <lineage>
        <taxon>Bacteria</taxon>
        <taxon>Bacillati</taxon>
        <taxon>Bacillota</taxon>
        <taxon>Clostridia</taxon>
        <taxon>Lachnospirales</taxon>
        <taxon>Lachnospiraceae</taxon>
        <taxon>Blautia</taxon>
    </lineage>
</organism>
<keyword evidence="3" id="KW-0808">Transferase</keyword>
<dbReference type="AlphaFoldDB" id="C0CL32"/>
<evidence type="ECO:0000313" key="6">
    <source>
        <dbReference type="EMBL" id="EEG49520.1"/>
    </source>
</evidence>
<dbReference type="EMBL" id="ACBZ01000076">
    <property type="protein sequence ID" value="EEG49520.1"/>
    <property type="molecule type" value="Genomic_DNA"/>
</dbReference>
<dbReference type="Gene3D" id="3.90.550.10">
    <property type="entry name" value="Spore Coat Polysaccharide Biosynthesis Protein SpsA, Chain A"/>
    <property type="match status" value="1"/>
</dbReference>
<dbReference type="SUPFAM" id="SSF53448">
    <property type="entry name" value="Nucleotide-diphospho-sugar transferases"/>
    <property type="match status" value="1"/>
</dbReference>
<dbReference type="Proteomes" id="UP000003100">
    <property type="component" value="Unassembled WGS sequence"/>
</dbReference>
<dbReference type="PATRIC" id="fig|476272.21.peg.2902"/>
<keyword evidence="4" id="KW-0812">Transmembrane</keyword>
<dbReference type="PANTHER" id="PTHR43685">
    <property type="entry name" value="GLYCOSYLTRANSFERASE"/>
    <property type="match status" value="1"/>
</dbReference>
<reference evidence="6 7" key="1">
    <citation type="submission" date="2009-01" db="EMBL/GenBank/DDBJ databases">
        <authorList>
            <person name="Fulton L."/>
            <person name="Clifton S."/>
            <person name="Fulton B."/>
            <person name="Xu J."/>
            <person name="Minx P."/>
            <person name="Pepin K.H."/>
            <person name="Johnson M."/>
            <person name="Bhonagiri V."/>
            <person name="Nash W.E."/>
            <person name="Mardis E.R."/>
            <person name="Wilson R.K."/>
        </authorList>
    </citation>
    <scope>NUCLEOTIDE SEQUENCE [LARGE SCALE GENOMIC DNA]</scope>
    <source>
        <strain evidence="7">DSM 10507 / JCM 14656 / S5a33</strain>
    </source>
</reference>
<keyword evidence="4" id="KW-1133">Transmembrane helix</keyword>
<gene>
    <name evidence="6" type="ORF">RUMHYD_01553</name>
</gene>
<keyword evidence="7" id="KW-1185">Reference proteome</keyword>
<name>C0CL32_BLAHS</name>
<reference evidence="6 7" key="2">
    <citation type="submission" date="2009-02" db="EMBL/GenBank/DDBJ databases">
        <title>Draft genome sequence of Blautia hydrogenotrophica DSM 10507 (Ruminococcus hydrogenotrophicus DSM 10507).</title>
        <authorList>
            <person name="Sudarsanam P."/>
            <person name="Ley R."/>
            <person name="Guruge J."/>
            <person name="Turnbaugh P.J."/>
            <person name="Mahowald M."/>
            <person name="Liep D."/>
            <person name="Gordon J."/>
        </authorList>
    </citation>
    <scope>NUCLEOTIDE SEQUENCE [LARGE SCALE GENOMIC DNA]</scope>
    <source>
        <strain evidence="7">DSM 10507 / JCM 14656 / S5a33</strain>
    </source>
</reference>
<evidence type="ECO:0000256" key="2">
    <source>
        <dbReference type="ARBA" id="ARBA00022676"/>
    </source>
</evidence>
<dbReference type="PANTHER" id="PTHR43685:SF5">
    <property type="entry name" value="GLYCOSYLTRANSFERASE EPSE-RELATED"/>
    <property type="match status" value="1"/>
</dbReference>
<sequence>MSVYDKEKPEYLKASIQSMLDQTAPPADFVIVCDGPLSPELTEVLEKFRAERPQLFQIVPLEKNGGLGPALNEGMKYCKYSLIARMDSDDISMPKRCEKQLACMEDGDYALVGGTVYEFDGEVTNIVAVRKCPERHEEIRHQARRRNPFNHPLMMYRKEAVEKAGGYQHMPLFEDYDLWARMLKLGYRGYNIQEPLLYMRAGNRMYARRGGFSYAKKALRFRWKLKKMGISTMGDFFVAGLGQAVICILPNWARQRFYRKVLRS</sequence>
<dbReference type="Pfam" id="PF00535">
    <property type="entry name" value="Glycos_transf_2"/>
    <property type="match status" value="1"/>
</dbReference>
<keyword evidence="2" id="KW-0328">Glycosyltransferase</keyword>
<proteinExistence type="inferred from homology"/>
<dbReference type="InterPro" id="IPR050834">
    <property type="entry name" value="Glycosyltransf_2"/>
</dbReference>
<dbReference type="eggNOG" id="COG1215">
    <property type="taxonomic scope" value="Bacteria"/>
</dbReference>
<evidence type="ECO:0000259" key="5">
    <source>
        <dbReference type="Pfam" id="PF00535"/>
    </source>
</evidence>
<accession>C0CL32</accession>
<feature type="transmembrane region" description="Helical" evidence="4">
    <location>
        <begin position="236"/>
        <end position="253"/>
    </location>
</feature>
<dbReference type="GO" id="GO:0016757">
    <property type="term" value="F:glycosyltransferase activity"/>
    <property type="evidence" value="ECO:0007669"/>
    <property type="project" value="UniProtKB-KW"/>
</dbReference>
<keyword evidence="4" id="KW-0472">Membrane</keyword>
<dbReference type="HOGENOM" id="CLU_025996_0_9_9"/>
<dbReference type="InterPro" id="IPR001173">
    <property type="entry name" value="Glyco_trans_2-like"/>
</dbReference>
<evidence type="ECO:0000256" key="1">
    <source>
        <dbReference type="ARBA" id="ARBA00006739"/>
    </source>
</evidence>
<comment type="caution">
    <text evidence="6">The sequence shown here is derived from an EMBL/GenBank/DDBJ whole genome shotgun (WGS) entry which is preliminary data.</text>
</comment>
<evidence type="ECO:0000256" key="4">
    <source>
        <dbReference type="SAM" id="Phobius"/>
    </source>
</evidence>
<feature type="domain" description="Glycosyltransferase 2-like" evidence="5">
    <location>
        <begin position="3"/>
        <end position="163"/>
    </location>
</feature>
<evidence type="ECO:0000256" key="3">
    <source>
        <dbReference type="ARBA" id="ARBA00022679"/>
    </source>
</evidence>
<dbReference type="InterPro" id="IPR029044">
    <property type="entry name" value="Nucleotide-diphossugar_trans"/>
</dbReference>
<evidence type="ECO:0000313" key="7">
    <source>
        <dbReference type="Proteomes" id="UP000003100"/>
    </source>
</evidence>
<protein>
    <recommendedName>
        <fullName evidence="5">Glycosyltransferase 2-like domain-containing protein</fullName>
    </recommendedName>
</protein>
<comment type="similarity">
    <text evidence="1">Belongs to the glycosyltransferase 2 family.</text>
</comment>